<dbReference type="PATRIC" id="fig|33036.3.peg.489"/>
<feature type="domain" description="Quinolinate phosphoribosyl transferase C-terminal" evidence="13">
    <location>
        <begin position="111"/>
        <end position="276"/>
    </location>
</feature>
<dbReference type="STRING" id="33036.HMPREF3200_00491"/>
<keyword evidence="16" id="KW-1185">Reference proteome</keyword>
<evidence type="ECO:0000256" key="7">
    <source>
        <dbReference type="ARBA" id="ARBA00022676"/>
    </source>
</evidence>
<feature type="domain" description="Quinolinate phosphoribosyl transferase N-terminal" evidence="14">
    <location>
        <begin position="25"/>
        <end position="109"/>
    </location>
</feature>
<dbReference type="InterPro" id="IPR004393">
    <property type="entry name" value="NadC"/>
</dbReference>
<dbReference type="InterPro" id="IPR022412">
    <property type="entry name" value="Quinolinate_PRibosylTrfase_N"/>
</dbReference>
<evidence type="ECO:0000256" key="3">
    <source>
        <dbReference type="ARBA" id="ARBA00009400"/>
    </source>
</evidence>
<comment type="function">
    <text evidence="1">Involved in the catabolism of quinolinic acid (QA).</text>
</comment>
<dbReference type="UniPathway" id="UPA00253">
    <property type="reaction ID" value="UER00331"/>
</dbReference>
<dbReference type="InterPro" id="IPR013785">
    <property type="entry name" value="Aldolase_TIM"/>
</dbReference>
<evidence type="ECO:0000256" key="8">
    <source>
        <dbReference type="ARBA" id="ARBA00022679"/>
    </source>
</evidence>
<dbReference type="GO" id="GO:0009435">
    <property type="term" value="P:NAD+ biosynthetic process"/>
    <property type="evidence" value="ECO:0007669"/>
    <property type="project" value="UniProtKB-UniPathway"/>
</dbReference>
<comment type="similarity">
    <text evidence="3 12">Belongs to the NadC/ModD family.</text>
</comment>
<dbReference type="GO" id="GO:0005737">
    <property type="term" value="C:cytoplasm"/>
    <property type="evidence" value="ECO:0007669"/>
    <property type="project" value="TreeGrafter"/>
</dbReference>
<dbReference type="AlphaFoldDB" id="A0A133KH88"/>
<protein>
    <recommendedName>
        <fullName evidence="11">Probable nicotinate-nucleotide pyrophosphorylase [carboxylating]</fullName>
        <ecNumber evidence="5">2.4.2.19</ecNumber>
    </recommendedName>
    <alternativeName>
        <fullName evidence="9">Quinolinate phosphoribosyltransferase [decarboxylating]</fullName>
    </alternativeName>
</protein>
<evidence type="ECO:0000256" key="6">
    <source>
        <dbReference type="ARBA" id="ARBA00022642"/>
    </source>
</evidence>
<evidence type="ECO:0000259" key="14">
    <source>
        <dbReference type="Pfam" id="PF02749"/>
    </source>
</evidence>
<dbReference type="Pfam" id="PF02749">
    <property type="entry name" value="QRPTase_N"/>
    <property type="match status" value="1"/>
</dbReference>
<sequence>MKKLNPFLIDKYIICALKEDMNSGDITTDSILKNENAQINLIAKDKGIIGGLDVFEGVFEIIDPNSHFEFNFSDGDEVNKSDLIGTIYAKASAILKAERTALNFLQRMSGIATYTKKMVNALDSCHVKILDTRKTTPNMRIFEKYAITLGGAYNHRYNLSDGIMIKDNHIDAAGGIRNAVERVRSANPFVKKIEVEVENFDQIKEALDAKADIIMLDNMDIEDIKKACKIINKRAIIECSGNISLENIKNYRDLDIDYISSGSITYNAGVLDFSMKNLKIY</sequence>
<proteinExistence type="inferred from homology"/>
<dbReference type="GO" id="GO:0004514">
    <property type="term" value="F:nicotinate-nucleotide diphosphorylase (carboxylating) activity"/>
    <property type="evidence" value="ECO:0007669"/>
    <property type="project" value="UniProtKB-EC"/>
</dbReference>
<evidence type="ECO:0000256" key="10">
    <source>
        <dbReference type="ARBA" id="ARBA00047445"/>
    </source>
</evidence>
<evidence type="ECO:0000256" key="11">
    <source>
        <dbReference type="ARBA" id="ARBA00069173"/>
    </source>
</evidence>
<dbReference type="Pfam" id="PF01729">
    <property type="entry name" value="QRPTase_C"/>
    <property type="match status" value="1"/>
</dbReference>
<dbReference type="PANTHER" id="PTHR32179">
    <property type="entry name" value="NICOTINATE-NUCLEOTIDE PYROPHOSPHORYLASE [CARBOXYLATING]"/>
    <property type="match status" value="1"/>
</dbReference>
<evidence type="ECO:0000256" key="12">
    <source>
        <dbReference type="PIRNR" id="PIRNR006250"/>
    </source>
</evidence>
<name>A0A133KH88_9FIRM</name>
<evidence type="ECO:0000313" key="16">
    <source>
        <dbReference type="Proteomes" id="UP000070383"/>
    </source>
</evidence>
<comment type="catalytic activity">
    <reaction evidence="10">
        <text>nicotinate beta-D-ribonucleotide + CO2 + diphosphate = quinolinate + 5-phospho-alpha-D-ribose 1-diphosphate + 2 H(+)</text>
        <dbReference type="Rhea" id="RHEA:12733"/>
        <dbReference type="ChEBI" id="CHEBI:15378"/>
        <dbReference type="ChEBI" id="CHEBI:16526"/>
        <dbReference type="ChEBI" id="CHEBI:29959"/>
        <dbReference type="ChEBI" id="CHEBI:33019"/>
        <dbReference type="ChEBI" id="CHEBI:57502"/>
        <dbReference type="ChEBI" id="CHEBI:58017"/>
        <dbReference type="EC" id="2.4.2.19"/>
    </reaction>
</comment>
<dbReference type="CDD" id="cd01572">
    <property type="entry name" value="QPRTase"/>
    <property type="match status" value="1"/>
</dbReference>
<dbReference type="SUPFAM" id="SSF54675">
    <property type="entry name" value="Nicotinate/Quinolinate PRTase N-terminal domain-like"/>
    <property type="match status" value="1"/>
</dbReference>
<evidence type="ECO:0000259" key="13">
    <source>
        <dbReference type="Pfam" id="PF01729"/>
    </source>
</evidence>
<dbReference type="InterPro" id="IPR002638">
    <property type="entry name" value="Quinolinate_PRibosylTrfase_C"/>
</dbReference>
<evidence type="ECO:0000256" key="2">
    <source>
        <dbReference type="ARBA" id="ARBA00004893"/>
    </source>
</evidence>
<dbReference type="NCBIfam" id="TIGR00078">
    <property type="entry name" value="nadC"/>
    <property type="match status" value="1"/>
</dbReference>
<dbReference type="InterPro" id="IPR027277">
    <property type="entry name" value="NadC/ModD"/>
</dbReference>
<comment type="subunit">
    <text evidence="4">Hexamer formed by 3 homodimers.</text>
</comment>
<evidence type="ECO:0000313" key="15">
    <source>
        <dbReference type="EMBL" id="KWZ78906.1"/>
    </source>
</evidence>
<keyword evidence="6" id="KW-0662">Pyridine nucleotide biosynthesis</keyword>
<dbReference type="SUPFAM" id="SSF51690">
    <property type="entry name" value="Nicotinate/Quinolinate PRTase C-terminal domain-like"/>
    <property type="match status" value="1"/>
</dbReference>
<dbReference type="EC" id="2.4.2.19" evidence="5"/>
<accession>A0A133KH88</accession>
<dbReference type="Gene3D" id="3.20.20.70">
    <property type="entry name" value="Aldolase class I"/>
    <property type="match status" value="1"/>
</dbReference>
<evidence type="ECO:0000256" key="1">
    <source>
        <dbReference type="ARBA" id="ARBA00003237"/>
    </source>
</evidence>
<keyword evidence="8 12" id="KW-0808">Transferase</keyword>
<dbReference type="RefSeq" id="WP_060929071.1">
    <property type="nucleotide sequence ID" value="NZ_KQ955254.1"/>
</dbReference>
<dbReference type="InterPro" id="IPR037128">
    <property type="entry name" value="Quinolinate_PRibosylTase_N_sf"/>
</dbReference>
<dbReference type="OrthoDB" id="9782546at2"/>
<reference evidence="16" key="1">
    <citation type="submission" date="2016-01" db="EMBL/GenBank/DDBJ databases">
        <authorList>
            <person name="Mitreva M."/>
            <person name="Pepin K.H."/>
            <person name="Mihindukulasuriya K.A."/>
            <person name="Fulton R."/>
            <person name="Fronick C."/>
            <person name="O'Laughlin M."/>
            <person name="Miner T."/>
            <person name="Herter B."/>
            <person name="Rosa B.A."/>
            <person name="Cordes M."/>
            <person name="Tomlinson C."/>
            <person name="Wollam A."/>
            <person name="Palsikar V.B."/>
            <person name="Mardis E.R."/>
            <person name="Wilson R.K."/>
        </authorList>
    </citation>
    <scope>NUCLEOTIDE SEQUENCE [LARGE SCALE GENOMIC DNA]</scope>
    <source>
        <strain evidence="16">MJR8151</strain>
    </source>
</reference>
<evidence type="ECO:0000256" key="9">
    <source>
        <dbReference type="ARBA" id="ARBA00033102"/>
    </source>
</evidence>
<dbReference type="GO" id="GO:0034213">
    <property type="term" value="P:quinolinate catabolic process"/>
    <property type="evidence" value="ECO:0007669"/>
    <property type="project" value="TreeGrafter"/>
</dbReference>
<dbReference type="Proteomes" id="UP000070383">
    <property type="component" value="Unassembled WGS sequence"/>
</dbReference>
<dbReference type="PIRSF" id="PIRSF006250">
    <property type="entry name" value="NadC_ModD"/>
    <property type="match status" value="1"/>
</dbReference>
<organism evidence="15 16">
    <name type="scientific">Anaerococcus tetradius</name>
    <dbReference type="NCBI Taxonomy" id="33036"/>
    <lineage>
        <taxon>Bacteria</taxon>
        <taxon>Bacillati</taxon>
        <taxon>Bacillota</taxon>
        <taxon>Tissierellia</taxon>
        <taxon>Tissierellales</taxon>
        <taxon>Peptoniphilaceae</taxon>
        <taxon>Anaerococcus</taxon>
    </lineage>
</organism>
<keyword evidence="7 12" id="KW-0328">Glycosyltransferase</keyword>
<dbReference type="Gene3D" id="3.90.1170.20">
    <property type="entry name" value="Quinolinate phosphoribosyl transferase, N-terminal domain"/>
    <property type="match status" value="1"/>
</dbReference>
<dbReference type="FunFam" id="3.20.20.70:FF:000030">
    <property type="entry name" value="Nicotinate-nucleotide pyrophosphorylase, carboxylating"/>
    <property type="match status" value="1"/>
</dbReference>
<gene>
    <name evidence="15" type="ORF">HMPREF3200_00491</name>
</gene>
<evidence type="ECO:0000256" key="5">
    <source>
        <dbReference type="ARBA" id="ARBA00011944"/>
    </source>
</evidence>
<dbReference type="FunFam" id="3.90.1170.20:FF:000001">
    <property type="entry name" value="Nicotinate-nucleotide diphosphorylase (Carboxylating)"/>
    <property type="match status" value="1"/>
</dbReference>
<comment type="caution">
    <text evidence="15">The sequence shown here is derived from an EMBL/GenBank/DDBJ whole genome shotgun (WGS) entry which is preliminary data.</text>
</comment>
<dbReference type="InterPro" id="IPR036068">
    <property type="entry name" value="Nicotinate_pribotase-like_C"/>
</dbReference>
<evidence type="ECO:0000256" key="4">
    <source>
        <dbReference type="ARBA" id="ARBA00011218"/>
    </source>
</evidence>
<comment type="pathway">
    <text evidence="2">Cofactor biosynthesis; NAD(+) biosynthesis; nicotinate D-ribonucleotide from quinolinate: step 1/1.</text>
</comment>
<dbReference type="EMBL" id="LRPM01000011">
    <property type="protein sequence ID" value="KWZ78906.1"/>
    <property type="molecule type" value="Genomic_DNA"/>
</dbReference>
<dbReference type="PANTHER" id="PTHR32179:SF3">
    <property type="entry name" value="NICOTINATE-NUCLEOTIDE PYROPHOSPHORYLASE [CARBOXYLATING]"/>
    <property type="match status" value="1"/>
</dbReference>